<dbReference type="eggNOG" id="COG2128">
    <property type="taxonomic scope" value="Bacteria"/>
</dbReference>
<sequence>MSALEPARIAPGGFKELGPFGWVAAKIGARGIRRPRFSLTNVIGQHRVLFPIWLPMSLYLLYAGKLSRGDAETVILRVGHLRNCEYELQQHRRLARTRGIGPELQAKIFEGPDADGLTDRQRALITATDEFVVTRGVSEETWVVLARHLTKQQLIEFCMLAAQYDGLAATITTLNVPLDFPD</sequence>
<dbReference type="InterPro" id="IPR029032">
    <property type="entry name" value="AhpD-like"/>
</dbReference>
<dbReference type="AlphaFoldDB" id="G8RW61"/>
<dbReference type="Proteomes" id="UP000005442">
    <property type="component" value="Chromosome"/>
</dbReference>
<dbReference type="PATRIC" id="fig|710685.3.peg.1187"/>
<name>G8RW61_MYCRN</name>
<dbReference type="KEGG" id="mrh:MycrhN_1179"/>
<keyword evidence="3" id="KW-1185">Reference proteome</keyword>
<organism evidence="2 3">
    <name type="scientific">Mycolicibacterium rhodesiae (strain NBB3)</name>
    <name type="common">Mycobacterium rhodesiae</name>
    <dbReference type="NCBI Taxonomy" id="710685"/>
    <lineage>
        <taxon>Bacteria</taxon>
        <taxon>Bacillati</taxon>
        <taxon>Actinomycetota</taxon>
        <taxon>Actinomycetes</taxon>
        <taxon>Mycobacteriales</taxon>
        <taxon>Mycobacteriaceae</taxon>
        <taxon>Mycolicibacterium</taxon>
    </lineage>
</organism>
<evidence type="ECO:0000313" key="2">
    <source>
        <dbReference type="EMBL" id="AEV71802.1"/>
    </source>
</evidence>
<dbReference type="HOGENOM" id="CLU_082760_2_1_11"/>
<evidence type="ECO:0000313" key="3">
    <source>
        <dbReference type="Proteomes" id="UP000005442"/>
    </source>
</evidence>
<proteinExistence type="predicted"/>
<dbReference type="SUPFAM" id="SSF69118">
    <property type="entry name" value="AhpD-like"/>
    <property type="match status" value="1"/>
</dbReference>
<dbReference type="GO" id="GO:0051920">
    <property type="term" value="F:peroxiredoxin activity"/>
    <property type="evidence" value="ECO:0007669"/>
    <property type="project" value="InterPro"/>
</dbReference>
<dbReference type="EMBL" id="CP003169">
    <property type="protein sequence ID" value="AEV71802.1"/>
    <property type="molecule type" value="Genomic_DNA"/>
</dbReference>
<dbReference type="OrthoDB" id="4704294at2"/>
<evidence type="ECO:0000259" key="1">
    <source>
        <dbReference type="Pfam" id="PF02627"/>
    </source>
</evidence>
<dbReference type="RefSeq" id="WP_014209617.1">
    <property type="nucleotide sequence ID" value="NC_016604.1"/>
</dbReference>
<dbReference type="PANTHER" id="PTHR34846:SF5">
    <property type="entry name" value="CARBOXYMUCONOLACTONE DECARBOXYLASE-LIKE DOMAIN-CONTAINING PROTEIN"/>
    <property type="match status" value="1"/>
</dbReference>
<dbReference type="InterPro" id="IPR003779">
    <property type="entry name" value="CMD-like"/>
</dbReference>
<gene>
    <name evidence="2" type="ordered locus">MycrhN_1179</name>
</gene>
<dbReference type="STRING" id="710685.MycrhN_1179"/>
<dbReference type="Pfam" id="PF02627">
    <property type="entry name" value="CMD"/>
    <property type="match status" value="1"/>
</dbReference>
<accession>G8RW61</accession>
<dbReference type="PANTHER" id="PTHR34846">
    <property type="entry name" value="4-CARBOXYMUCONOLACTONE DECARBOXYLASE FAMILY PROTEIN (AFU_ORTHOLOGUE AFUA_6G11590)"/>
    <property type="match status" value="1"/>
</dbReference>
<protein>
    <recommendedName>
        <fullName evidence="1">Carboxymuconolactone decarboxylase-like domain-containing protein</fullName>
    </recommendedName>
</protein>
<reference evidence="2 3" key="1">
    <citation type="submission" date="2011-12" db="EMBL/GenBank/DDBJ databases">
        <title>Complete sequence of Mycobacterium rhodesiae NBB3.</title>
        <authorList>
            <consortium name="US DOE Joint Genome Institute"/>
            <person name="Lucas S."/>
            <person name="Han J."/>
            <person name="Lapidus A."/>
            <person name="Cheng J.-F."/>
            <person name="Goodwin L."/>
            <person name="Pitluck S."/>
            <person name="Peters L."/>
            <person name="Mikhailova N."/>
            <person name="Gu W."/>
            <person name="Detter J.C."/>
            <person name="Han C."/>
            <person name="Tapia R."/>
            <person name="Land M."/>
            <person name="Hauser L."/>
            <person name="Kyrpides N."/>
            <person name="Ivanova N."/>
            <person name="Pagani I."/>
            <person name="Mattes T."/>
            <person name="Holmes A."/>
            <person name="Rutledge P."/>
            <person name="Paulsen I."/>
            <person name="Coleman N."/>
            <person name="Woyke T."/>
        </authorList>
    </citation>
    <scope>NUCLEOTIDE SEQUENCE [LARGE SCALE GENOMIC DNA]</scope>
    <source>
        <strain evidence="2 3">NBB3</strain>
    </source>
</reference>
<dbReference type="Gene3D" id="1.20.1290.10">
    <property type="entry name" value="AhpD-like"/>
    <property type="match status" value="1"/>
</dbReference>
<feature type="domain" description="Carboxymuconolactone decarboxylase-like" evidence="1">
    <location>
        <begin position="53"/>
        <end position="129"/>
    </location>
</feature>